<dbReference type="InterPro" id="IPR013196">
    <property type="entry name" value="HTH_11"/>
</dbReference>
<dbReference type="GO" id="GO:0004077">
    <property type="term" value="F:biotin--[biotin carboxyl-carrier protein] ligase activity"/>
    <property type="evidence" value="ECO:0007669"/>
    <property type="project" value="UniProtKB-UniRule"/>
</dbReference>
<dbReference type="Gene3D" id="2.30.30.100">
    <property type="match status" value="1"/>
</dbReference>
<gene>
    <name evidence="6 8" type="primary">birA</name>
    <name evidence="8" type="ORF">MST27_22060</name>
</gene>
<feature type="binding site" evidence="6">
    <location>
        <begin position="86"/>
        <end position="88"/>
    </location>
    <ligand>
        <name>biotin</name>
        <dbReference type="ChEBI" id="CHEBI:57586"/>
    </ligand>
</feature>
<evidence type="ECO:0000256" key="4">
    <source>
        <dbReference type="ARBA" id="ARBA00023267"/>
    </source>
</evidence>
<evidence type="ECO:0000259" key="7">
    <source>
        <dbReference type="PROSITE" id="PS51733"/>
    </source>
</evidence>
<dbReference type="Pfam" id="PF08279">
    <property type="entry name" value="HTH_11"/>
    <property type="match status" value="1"/>
</dbReference>
<dbReference type="InterPro" id="IPR004408">
    <property type="entry name" value="Biotin_CoA_COase_ligase"/>
</dbReference>
<keyword evidence="3 6" id="KW-0067">ATP-binding</keyword>
<dbReference type="EC" id="6.3.4.15" evidence="6"/>
<feature type="DNA-binding region" description="H-T-H motif" evidence="6">
    <location>
        <begin position="16"/>
        <end position="35"/>
    </location>
</feature>
<protein>
    <recommendedName>
        <fullName evidence="6">Bifunctional ligase/repressor BirA</fullName>
    </recommendedName>
    <alternativeName>
        <fullName evidence="6">Biotin operon repressor</fullName>
    </alternativeName>
    <alternativeName>
        <fullName evidence="6">Biotin--[acetyl-CoA-carboxylase] ligase</fullName>
        <ecNumber evidence="6">6.3.4.15</ecNumber>
    </alternativeName>
    <alternativeName>
        <fullName evidence="6">Biotin--protein ligase</fullName>
    </alternativeName>
    <alternativeName>
        <fullName evidence="6">Biotin-[acetyl-CoA carboxylase] synthetase</fullName>
    </alternativeName>
</protein>
<keyword evidence="9" id="KW-1185">Reference proteome</keyword>
<dbReference type="SUPFAM" id="SSF46785">
    <property type="entry name" value="Winged helix' DNA-binding domain"/>
    <property type="match status" value="1"/>
</dbReference>
<dbReference type="InterPro" id="IPR004143">
    <property type="entry name" value="BPL_LPL_catalytic"/>
</dbReference>
<dbReference type="GO" id="GO:0005524">
    <property type="term" value="F:ATP binding"/>
    <property type="evidence" value="ECO:0007669"/>
    <property type="project" value="UniProtKB-UniRule"/>
</dbReference>
<sequence>MNNLLALLADGRFHSGEELGASLGVSRSAVWKGLKRLEGELGIPLFRVPGKGYRLPEPISLLDGQRLQDCFDRRGWRLHLAECVGSTNAEALRLIAQGDPPPFVVIAEMQSSGRGRRGREWVSPPCQNVYFSLALRVCSGAEGLSGLSLVVGLAVLDALVRVGVQHVGLKWPNDVYIGDQKVAGILLELTGDLADVCFVVIGIGINVNMVASEGRISQSWTSVRESLGQSLDRNTLISILSESLDVYLRRHKDEGFVGLRDEWESKHIWQSRFCILSAGVRPVKGKVLGVDERGALRMEVDGGEQRFSGGELSLRLDHDS</sequence>
<dbReference type="GO" id="GO:0003677">
    <property type="term" value="F:DNA binding"/>
    <property type="evidence" value="ECO:0007669"/>
    <property type="project" value="UniProtKB-UniRule"/>
</dbReference>
<keyword evidence="6" id="KW-0804">Transcription</keyword>
<keyword evidence="4 6" id="KW-0092">Biotin</keyword>
<evidence type="ECO:0000256" key="5">
    <source>
        <dbReference type="ARBA" id="ARBA00047846"/>
    </source>
</evidence>
<dbReference type="SUPFAM" id="SSF55681">
    <property type="entry name" value="Class II aaRS and biotin synthetases"/>
    <property type="match status" value="1"/>
</dbReference>
<dbReference type="NCBIfam" id="TIGR00121">
    <property type="entry name" value="birA_ligase"/>
    <property type="match status" value="1"/>
</dbReference>
<name>A0A9X2ATU9_9GAMM</name>
<dbReference type="InterPro" id="IPR008988">
    <property type="entry name" value="Transcriptional_repressor_C"/>
</dbReference>
<proteinExistence type="inferred from homology"/>
<dbReference type="InterPro" id="IPR036390">
    <property type="entry name" value="WH_DNA-bd_sf"/>
</dbReference>
<evidence type="ECO:0000313" key="9">
    <source>
        <dbReference type="Proteomes" id="UP001139682"/>
    </source>
</evidence>
<dbReference type="GO" id="GO:0006355">
    <property type="term" value="P:regulation of DNA-templated transcription"/>
    <property type="evidence" value="ECO:0007669"/>
    <property type="project" value="UniProtKB-UniRule"/>
</dbReference>
<dbReference type="PROSITE" id="PS51733">
    <property type="entry name" value="BPL_LPL_CATALYTIC"/>
    <property type="match status" value="1"/>
</dbReference>
<dbReference type="HAMAP" id="MF_00978">
    <property type="entry name" value="Bifunct_BirA"/>
    <property type="match status" value="1"/>
</dbReference>
<evidence type="ECO:0000256" key="1">
    <source>
        <dbReference type="ARBA" id="ARBA00022598"/>
    </source>
</evidence>
<dbReference type="CDD" id="cd16442">
    <property type="entry name" value="BPL"/>
    <property type="match status" value="1"/>
</dbReference>
<feature type="domain" description="BPL/LPL catalytic" evidence="7">
    <location>
        <begin position="67"/>
        <end position="252"/>
    </location>
</feature>
<feature type="binding site" evidence="6">
    <location>
        <position position="110"/>
    </location>
    <ligand>
        <name>biotin</name>
        <dbReference type="ChEBI" id="CHEBI:57586"/>
    </ligand>
</feature>
<dbReference type="RefSeq" id="WP_243607995.1">
    <property type="nucleotide sequence ID" value="NZ_JALGRD010000027.1"/>
</dbReference>
<dbReference type="GO" id="GO:0005737">
    <property type="term" value="C:cytoplasm"/>
    <property type="evidence" value="ECO:0007669"/>
    <property type="project" value="TreeGrafter"/>
</dbReference>
<dbReference type="EMBL" id="JALGRD010000027">
    <property type="protein sequence ID" value="MCJ0976038.1"/>
    <property type="molecule type" value="Genomic_DNA"/>
</dbReference>
<organism evidence="8 9">
    <name type="scientific">Stutzerimonas marianensis</name>
    <dbReference type="NCBI Taxonomy" id="2929513"/>
    <lineage>
        <taxon>Bacteria</taxon>
        <taxon>Pseudomonadati</taxon>
        <taxon>Pseudomonadota</taxon>
        <taxon>Gammaproteobacteria</taxon>
        <taxon>Pseudomonadales</taxon>
        <taxon>Pseudomonadaceae</taxon>
        <taxon>Stutzerimonas</taxon>
    </lineage>
</organism>
<comment type="caution">
    <text evidence="8">The sequence shown here is derived from an EMBL/GenBank/DDBJ whole genome shotgun (WGS) entry which is preliminary data.</text>
</comment>
<keyword evidence="6" id="KW-0238">DNA-binding</keyword>
<keyword evidence="6" id="KW-0678">Repressor</keyword>
<evidence type="ECO:0000313" key="8">
    <source>
        <dbReference type="EMBL" id="MCJ0976038.1"/>
    </source>
</evidence>
<feature type="binding site" evidence="6">
    <location>
        <begin position="114"/>
        <end position="116"/>
    </location>
    <ligand>
        <name>biotin</name>
        <dbReference type="ChEBI" id="CHEBI:57586"/>
    </ligand>
</feature>
<dbReference type="AlphaFoldDB" id="A0A9X2ATU9"/>
<evidence type="ECO:0000256" key="2">
    <source>
        <dbReference type="ARBA" id="ARBA00022741"/>
    </source>
</evidence>
<dbReference type="Proteomes" id="UP001139682">
    <property type="component" value="Unassembled WGS sequence"/>
</dbReference>
<comment type="catalytic activity">
    <reaction evidence="5 6">
        <text>biotin + L-lysyl-[protein] + ATP = N(6)-biotinyl-L-lysyl-[protein] + AMP + diphosphate + H(+)</text>
        <dbReference type="Rhea" id="RHEA:11756"/>
        <dbReference type="Rhea" id="RHEA-COMP:9752"/>
        <dbReference type="Rhea" id="RHEA-COMP:10505"/>
        <dbReference type="ChEBI" id="CHEBI:15378"/>
        <dbReference type="ChEBI" id="CHEBI:29969"/>
        <dbReference type="ChEBI" id="CHEBI:30616"/>
        <dbReference type="ChEBI" id="CHEBI:33019"/>
        <dbReference type="ChEBI" id="CHEBI:57586"/>
        <dbReference type="ChEBI" id="CHEBI:83144"/>
        <dbReference type="ChEBI" id="CHEBI:456215"/>
        <dbReference type="EC" id="6.3.4.15"/>
    </reaction>
</comment>
<reference evidence="8" key="1">
    <citation type="submission" date="2022-03" db="EMBL/GenBank/DDBJ databases">
        <title>Pseudomonas marianensis sp. nov., a marine bacterium isolated from deep-sea sediments of the Mariana Trench.</title>
        <authorList>
            <person name="Wei Y."/>
        </authorList>
    </citation>
    <scope>NUCLEOTIDE SEQUENCE</scope>
    <source>
        <strain evidence="8">PS1</strain>
    </source>
</reference>
<keyword evidence="1 6" id="KW-0436">Ligase</keyword>
<dbReference type="Pfam" id="PF03099">
    <property type="entry name" value="BPL_LplA_LipB"/>
    <property type="match status" value="1"/>
</dbReference>
<dbReference type="SUPFAM" id="SSF50037">
    <property type="entry name" value="C-terminal domain of transcriptional repressors"/>
    <property type="match status" value="1"/>
</dbReference>
<dbReference type="InterPro" id="IPR030855">
    <property type="entry name" value="Bifunct_BirA"/>
</dbReference>
<feature type="binding site" evidence="6">
    <location>
        <position position="181"/>
    </location>
    <ligand>
        <name>biotin</name>
        <dbReference type="ChEBI" id="CHEBI:57586"/>
    </ligand>
</feature>
<dbReference type="InterPro" id="IPR003142">
    <property type="entry name" value="BPL_C"/>
</dbReference>
<evidence type="ECO:0000256" key="6">
    <source>
        <dbReference type="HAMAP-Rule" id="MF_00978"/>
    </source>
</evidence>
<dbReference type="InterPro" id="IPR036388">
    <property type="entry name" value="WH-like_DNA-bd_sf"/>
</dbReference>
<accession>A0A9X2ATU9</accession>
<comment type="function">
    <text evidence="6">Acts both as a biotin--[acetyl-CoA-carboxylase] ligase and a biotin-operon repressor. In the presence of ATP, BirA activates biotin to form the BirA-biotinyl-5'-adenylate (BirA-bio-5'-AMP or holoBirA) complex. HoloBirA can either transfer the biotinyl moiety to the biotin carboxyl carrier protein (BCCP) subunit of acetyl-CoA carboxylase, or bind to the biotin operator site and inhibit transcription of the operon.</text>
</comment>
<dbReference type="Pfam" id="PF02237">
    <property type="entry name" value="BPL_C"/>
    <property type="match status" value="1"/>
</dbReference>
<dbReference type="Gene3D" id="3.30.930.10">
    <property type="entry name" value="Bira Bifunctional Protein, Domain 2"/>
    <property type="match status" value="1"/>
</dbReference>
<keyword evidence="6" id="KW-0805">Transcription regulation</keyword>
<dbReference type="PANTHER" id="PTHR12835:SF5">
    <property type="entry name" value="BIOTIN--PROTEIN LIGASE"/>
    <property type="match status" value="1"/>
</dbReference>
<dbReference type="NCBIfam" id="NF008848">
    <property type="entry name" value="PRK11886.1-3"/>
    <property type="match status" value="1"/>
</dbReference>
<keyword evidence="2 6" id="KW-0547">Nucleotide-binding</keyword>
<dbReference type="InterPro" id="IPR045864">
    <property type="entry name" value="aa-tRNA-synth_II/BPL/LPL"/>
</dbReference>
<comment type="similarity">
    <text evidence="6">Belongs to the biotin--protein ligase family.</text>
</comment>
<dbReference type="PANTHER" id="PTHR12835">
    <property type="entry name" value="BIOTIN PROTEIN LIGASE"/>
    <property type="match status" value="1"/>
</dbReference>
<evidence type="ECO:0000256" key="3">
    <source>
        <dbReference type="ARBA" id="ARBA00022840"/>
    </source>
</evidence>
<dbReference type="Gene3D" id="1.10.10.10">
    <property type="entry name" value="Winged helix-like DNA-binding domain superfamily/Winged helix DNA-binding domain"/>
    <property type="match status" value="1"/>
</dbReference>